<reference evidence="2 3" key="1">
    <citation type="submission" date="2018-09" db="EMBL/GenBank/DDBJ databases">
        <title>Cohnella cavernae sp. nov., isolated from a karst cave.</title>
        <authorList>
            <person name="Zhu H."/>
        </authorList>
    </citation>
    <scope>NUCLEOTIDE SEQUENCE [LARGE SCALE GENOMIC DNA]</scope>
    <source>
        <strain evidence="2 3">K2E09-144</strain>
    </source>
</reference>
<dbReference type="Proteomes" id="UP000266340">
    <property type="component" value="Unassembled WGS sequence"/>
</dbReference>
<feature type="region of interest" description="Disordered" evidence="1">
    <location>
        <begin position="16"/>
        <end position="42"/>
    </location>
</feature>
<proteinExistence type="predicted"/>
<evidence type="ECO:0000256" key="1">
    <source>
        <dbReference type="SAM" id="MobiDB-lite"/>
    </source>
</evidence>
<keyword evidence="3" id="KW-1185">Reference proteome</keyword>
<protein>
    <submittedName>
        <fullName evidence="2">Uncharacterized protein</fullName>
    </submittedName>
</protein>
<dbReference type="EMBL" id="QXJM01000003">
    <property type="protein sequence ID" value="RIE05464.1"/>
    <property type="molecule type" value="Genomic_DNA"/>
</dbReference>
<dbReference type="AlphaFoldDB" id="A0A398D302"/>
<accession>A0A398D302</accession>
<organism evidence="2 3">
    <name type="scientific">Cohnella faecalis</name>
    <dbReference type="NCBI Taxonomy" id="2315694"/>
    <lineage>
        <taxon>Bacteria</taxon>
        <taxon>Bacillati</taxon>
        <taxon>Bacillota</taxon>
        <taxon>Bacilli</taxon>
        <taxon>Bacillales</taxon>
        <taxon>Paenibacillaceae</taxon>
        <taxon>Cohnella</taxon>
    </lineage>
</organism>
<name>A0A398D302_9BACL</name>
<gene>
    <name evidence="2" type="ORF">D3H35_00250</name>
</gene>
<comment type="caution">
    <text evidence="2">The sequence shown here is derived from an EMBL/GenBank/DDBJ whole genome shotgun (WGS) entry which is preliminary data.</text>
</comment>
<evidence type="ECO:0000313" key="2">
    <source>
        <dbReference type="EMBL" id="RIE05464.1"/>
    </source>
</evidence>
<evidence type="ECO:0000313" key="3">
    <source>
        <dbReference type="Proteomes" id="UP000266340"/>
    </source>
</evidence>
<sequence length="92" mass="9899">MFQLRGQLLHESFLLGVPESGSPRRNRPSSTERDDFNRGAEIGPLCNYRNVSRSVKKRQPSSGACVAVGLAGARTSSAVTITLYLMSGCKGV</sequence>